<protein>
    <submittedName>
        <fullName evidence="2">MOSC domain-containing protein YiiM</fullName>
    </submittedName>
</protein>
<reference evidence="2 3" key="1">
    <citation type="submission" date="2020-08" db="EMBL/GenBank/DDBJ databases">
        <title>Genomic Encyclopedia of Type Strains, Phase IV (KMG-IV): sequencing the most valuable type-strain genomes for metagenomic binning, comparative biology and taxonomic classification.</title>
        <authorList>
            <person name="Goeker M."/>
        </authorList>
    </citation>
    <scope>NUCLEOTIDE SEQUENCE [LARGE SCALE GENOMIC DNA]</scope>
    <source>
        <strain evidence="2 3">DSM 21793</strain>
    </source>
</reference>
<dbReference type="PANTHER" id="PTHR30212:SF2">
    <property type="entry name" value="PROTEIN YIIM"/>
    <property type="match status" value="1"/>
</dbReference>
<proteinExistence type="predicted"/>
<evidence type="ECO:0000259" key="1">
    <source>
        <dbReference type="PROSITE" id="PS51340"/>
    </source>
</evidence>
<dbReference type="PANTHER" id="PTHR30212">
    <property type="entry name" value="PROTEIN YIIM"/>
    <property type="match status" value="1"/>
</dbReference>
<dbReference type="Proteomes" id="UP000530564">
    <property type="component" value="Unassembled WGS sequence"/>
</dbReference>
<comment type="caution">
    <text evidence="2">The sequence shown here is derived from an EMBL/GenBank/DDBJ whole genome shotgun (WGS) entry which is preliminary data.</text>
</comment>
<sequence length="223" mass="24827">MLRLDHLLVGQVAPLGTTLSGIAKAPVAGPSRLTTTGFEGDAQADARVHGGPDKAVHHYPFDHYATWRAEVGERPALAAPGGFGENLSTRGLDERAVAIGDVFRLGSALIEVSQGRQPCWKLNLRLDIPDMAQRVQATGRTGWYYRVLEPGLVAPGDSFELQDRRSPDWTIHRLWRTLYIDTLNREELAAMAALDHLPEGWRKYARRRLETRRVEDWSARLGG</sequence>
<name>A0A839ZXQ5_9CAUL</name>
<dbReference type="GO" id="GO:0030151">
    <property type="term" value="F:molybdenum ion binding"/>
    <property type="evidence" value="ECO:0007669"/>
    <property type="project" value="InterPro"/>
</dbReference>
<dbReference type="RefSeq" id="WP_183771327.1">
    <property type="nucleotide sequence ID" value="NZ_JACIDK010000002.1"/>
</dbReference>
<dbReference type="Gene3D" id="2.40.33.20">
    <property type="entry name" value="PK beta-barrel domain-like"/>
    <property type="match status" value="1"/>
</dbReference>
<dbReference type="GO" id="GO:0003824">
    <property type="term" value="F:catalytic activity"/>
    <property type="evidence" value="ECO:0007669"/>
    <property type="project" value="InterPro"/>
</dbReference>
<accession>A0A839ZXQ5</accession>
<dbReference type="InterPro" id="IPR005163">
    <property type="entry name" value="Tri_helical_YiiM-like"/>
</dbReference>
<dbReference type="Pfam" id="PF03473">
    <property type="entry name" value="MOSC"/>
    <property type="match status" value="1"/>
</dbReference>
<evidence type="ECO:0000313" key="3">
    <source>
        <dbReference type="Proteomes" id="UP000530564"/>
    </source>
</evidence>
<dbReference type="AlphaFoldDB" id="A0A839ZXQ5"/>
<feature type="domain" description="MOSC" evidence="1">
    <location>
        <begin position="25"/>
        <end position="162"/>
    </location>
</feature>
<gene>
    <name evidence="2" type="ORF">GGQ61_001595</name>
</gene>
<dbReference type="InterPro" id="IPR011037">
    <property type="entry name" value="Pyrv_Knase-like_insert_dom_sf"/>
</dbReference>
<evidence type="ECO:0000313" key="2">
    <source>
        <dbReference type="EMBL" id="MBB3890878.1"/>
    </source>
</evidence>
<dbReference type="Pfam" id="PF03475">
    <property type="entry name" value="YiiM_3-alpha"/>
    <property type="match status" value="1"/>
</dbReference>
<dbReference type="PROSITE" id="PS51340">
    <property type="entry name" value="MOSC"/>
    <property type="match status" value="1"/>
</dbReference>
<organism evidence="2 3">
    <name type="scientific">Phenylobacterium haematophilum</name>
    <dbReference type="NCBI Taxonomy" id="98513"/>
    <lineage>
        <taxon>Bacteria</taxon>
        <taxon>Pseudomonadati</taxon>
        <taxon>Pseudomonadota</taxon>
        <taxon>Alphaproteobacteria</taxon>
        <taxon>Caulobacterales</taxon>
        <taxon>Caulobacteraceae</taxon>
        <taxon>Phenylobacterium</taxon>
    </lineage>
</organism>
<keyword evidence="3" id="KW-1185">Reference proteome</keyword>
<dbReference type="InterPro" id="IPR052353">
    <property type="entry name" value="Benzoxazolinone_Detox_Enz"/>
</dbReference>
<dbReference type="SUPFAM" id="SSF50800">
    <property type="entry name" value="PK beta-barrel domain-like"/>
    <property type="match status" value="1"/>
</dbReference>
<dbReference type="EMBL" id="JACIDK010000002">
    <property type="protein sequence ID" value="MBB3890878.1"/>
    <property type="molecule type" value="Genomic_DNA"/>
</dbReference>
<dbReference type="InterPro" id="IPR005302">
    <property type="entry name" value="MoCF_Sase_C"/>
</dbReference>
<dbReference type="GO" id="GO:0030170">
    <property type="term" value="F:pyridoxal phosphate binding"/>
    <property type="evidence" value="ECO:0007669"/>
    <property type="project" value="InterPro"/>
</dbReference>